<comment type="caution">
    <text evidence="2">The sequence shown here is derived from an EMBL/GenBank/DDBJ whole genome shotgun (WGS) entry which is preliminary data.</text>
</comment>
<dbReference type="EMBL" id="JARYGZ010000001">
    <property type="protein sequence ID" value="MDH7639212.1"/>
    <property type="molecule type" value="Genomic_DNA"/>
</dbReference>
<gene>
    <name evidence="2" type="ORF">QGN17_10765</name>
</gene>
<evidence type="ECO:0000313" key="3">
    <source>
        <dbReference type="Proteomes" id="UP001160625"/>
    </source>
</evidence>
<dbReference type="Proteomes" id="UP001160625">
    <property type="component" value="Unassembled WGS sequence"/>
</dbReference>
<sequence>MNIGEFKMINGRLMGWIATRTIDLPRLYLRKVESSNDRAPAFEIGALNVGNRVVQIGALWQAIANATGEVFLQGSIDDPSLPEPLPIALFGKLEEGFRVAWRRPQRRDDFFAPSRGQRGDDGGMGEGAGDMGDRGGFGGSTAGADGTLMGAGGAGEAPLVDDDVPF</sequence>
<reference evidence="2" key="1">
    <citation type="submission" date="2023-04" db="EMBL/GenBank/DDBJ databases">
        <title>Sphingomonas sp. MAHUQ-71 isolated from rice field.</title>
        <authorList>
            <person name="Huq M.A."/>
        </authorList>
    </citation>
    <scope>NUCLEOTIDE SEQUENCE</scope>
    <source>
        <strain evidence="2">MAHUQ-71</strain>
    </source>
</reference>
<proteinExistence type="predicted"/>
<evidence type="ECO:0000256" key="1">
    <source>
        <dbReference type="SAM" id="MobiDB-lite"/>
    </source>
</evidence>
<evidence type="ECO:0000313" key="2">
    <source>
        <dbReference type="EMBL" id="MDH7639212.1"/>
    </source>
</evidence>
<name>A0ABT6N2C6_9SPHN</name>
<keyword evidence="3" id="KW-1185">Reference proteome</keyword>
<feature type="compositionally biased region" description="Gly residues" evidence="1">
    <location>
        <begin position="122"/>
        <end position="141"/>
    </location>
</feature>
<feature type="region of interest" description="Disordered" evidence="1">
    <location>
        <begin position="108"/>
        <end position="166"/>
    </location>
</feature>
<protein>
    <submittedName>
        <fullName evidence="2">DUF736 family protein</fullName>
    </submittedName>
</protein>
<dbReference type="RefSeq" id="WP_281044474.1">
    <property type="nucleotide sequence ID" value="NZ_JARYGZ010000001.1"/>
</dbReference>
<organism evidence="2 3">
    <name type="scientific">Sphingomonas oryzagri</name>
    <dbReference type="NCBI Taxonomy" id="3042314"/>
    <lineage>
        <taxon>Bacteria</taxon>
        <taxon>Pseudomonadati</taxon>
        <taxon>Pseudomonadota</taxon>
        <taxon>Alphaproteobacteria</taxon>
        <taxon>Sphingomonadales</taxon>
        <taxon>Sphingomonadaceae</taxon>
        <taxon>Sphingomonas</taxon>
    </lineage>
</organism>
<accession>A0ABT6N2C6</accession>
<dbReference type="Pfam" id="PF05284">
    <property type="entry name" value="DUF736"/>
    <property type="match status" value="1"/>
</dbReference>
<dbReference type="InterPro" id="IPR007948">
    <property type="entry name" value="DUF736"/>
</dbReference>